<proteinExistence type="inferred from homology"/>
<accession>A0A8C6HGQ4</accession>
<dbReference type="Ensembl" id="ENSMSIT00000027274.1">
    <property type="protein sequence ID" value="ENSMSIP00000021638.1"/>
    <property type="gene ID" value="ENSMSIG00000018354.1"/>
</dbReference>
<dbReference type="InterPro" id="IPR020984">
    <property type="entry name" value="Speedy"/>
</dbReference>
<feature type="region of interest" description="Disordered" evidence="2">
    <location>
        <begin position="74"/>
        <end position="103"/>
    </location>
</feature>
<sequence>MSTPVASDTTPRLQKPTKGQKKKVPVKAMIASSDRRSEMSPVSPKESCKQNDSGKQVPADSVCLAKKAPQVTSILASSDGSAGDVPEQRSKRKKGQRKRKLDNIKMEPVTAKLLPRLPVFSGSVLASSTATPEAAPGATSELKFPRRGKKRSIWAVNRIEGMKLILNKKRRASYRPEDLEAFYRLLEDPVVQNFLAADIFFRVTDKYLLSMVVEYFGRVGLPGHLYNRIYFFLALYIACDMEEDDPISKRSIFQFLLGRDTWQGLYKDFLKLQKDFILAMDYQAWVTPDQCAEVCQGSASGVGRQGPAQGRPWMGSSSWTHLISLSDPEPEPTALGLESGAPGHPLGSQAWGPSAGPWEHGAAREPGEWRS</sequence>
<dbReference type="GeneTree" id="ENSGT00940000154173"/>
<dbReference type="Pfam" id="PF11357">
    <property type="entry name" value="Spy1"/>
    <property type="match status" value="1"/>
</dbReference>
<dbReference type="GO" id="GO:0019901">
    <property type="term" value="F:protein kinase binding"/>
    <property type="evidence" value="ECO:0007669"/>
    <property type="project" value="InterPro"/>
</dbReference>
<evidence type="ECO:0000256" key="1">
    <source>
        <dbReference type="ARBA" id="ARBA00010932"/>
    </source>
</evidence>
<evidence type="ECO:0000313" key="3">
    <source>
        <dbReference type="Ensembl" id="ENSMSIP00000021638.1"/>
    </source>
</evidence>
<evidence type="ECO:0000256" key="2">
    <source>
        <dbReference type="SAM" id="MobiDB-lite"/>
    </source>
</evidence>
<evidence type="ECO:0000313" key="4">
    <source>
        <dbReference type="Proteomes" id="UP000694415"/>
    </source>
</evidence>
<keyword evidence="4" id="KW-1185">Reference proteome</keyword>
<feature type="compositionally biased region" description="Basic residues" evidence="2">
    <location>
        <begin position="90"/>
        <end position="100"/>
    </location>
</feature>
<feature type="region of interest" description="Disordered" evidence="2">
    <location>
        <begin position="1"/>
        <end position="61"/>
    </location>
</feature>
<dbReference type="InterPro" id="IPR057742">
    <property type="entry name" value="Speedy_E"/>
</dbReference>
<dbReference type="AlphaFoldDB" id="A0A8C6HGQ4"/>
<dbReference type="Proteomes" id="UP000694415">
    <property type="component" value="Unplaced"/>
</dbReference>
<protein>
    <submittedName>
        <fullName evidence="3">Uncharacterized protein</fullName>
    </submittedName>
</protein>
<dbReference type="PANTHER" id="PTHR31156">
    <property type="entry name" value="WBSCR19-LIKE PROTEIN"/>
    <property type="match status" value="1"/>
</dbReference>
<comment type="similarity">
    <text evidence="1">Belongs to the Speedy/Ringo family.</text>
</comment>
<feature type="region of interest" description="Disordered" evidence="2">
    <location>
        <begin position="327"/>
        <end position="371"/>
    </location>
</feature>
<name>A0A8C6HGQ4_MUSSI</name>
<feature type="compositionally biased region" description="Polar residues" evidence="2">
    <location>
        <begin position="1"/>
        <end position="12"/>
    </location>
</feature>
<feature type="compositionally biased region" description="Basic and acidic residues" evidence="2">
    <location>
        <begin position="361"/>
        <end position="371"/>
    </location>
</feature>
<reference evidence="3" key="2">
    <citation type="submission" date="2025-09" db="UniProtKB">
        <authorList>
            <consortium name="Ensembl"/>
        </authorList>
    </citation>
    <scope>IDENTIFICATION</scope>
</reference>
<reference evidence="3" key="1">
    <citation type="submission" date="2025-08" db="UniProtKB">
        <authorList>
            <consortium name="Ensembl"/>
        </authorList>
    </citation>
    <scope>IDENTIFICATION</scope>
</reference>
<organism evidence="3 4">
    <name type="scientific">Mus spicilegus</name>
    <name type="common">Mound-building mouse</name>
    <dbReference type="NCBI Taxonomy" id="10103"/>
    <lineage>
        <taxon>Eukaryota</taxon>
        <taxon>Metazoa</taxon>
        <taxon>Chordata</taxon>
        <taxon>Craniata</taxon>
        <taxon>Vertebrata</taxon>
        <taxon>Euteleostomi</taxon>
        <taxon>Mammalia</taxon>
        <taxon>Eutheria</taxon>
        <taxon>Euarchontoglires</taxon>
        <taxon>Glires</taxon>
        <taxon>Rodentia</taxon>
        <taxon>Myomorpha</taxon>
        <taxon>Muroidea</taxon>
        <taxon>Muridae</taxon>
        <taxon>Murinae</taxon>
        <taxon>Mus</taxon>
        <taxon>Mus</taxon>
    </lineage>
</organism>